<feature type="non-terminal residue" evidence="1">
    <location>
        <position position="1"/>
    </location>
</feature>
<reference evidence="1" key="1">
    <citation type="submission" date="2021-06" db="EMBL/GenBank/DDBJ databases">
        <authorList>
            <person name="Kallberg Y."/>
            <person name="Tangrot J."/>
            <person name="Rosling A."/>
        </authorList>
    </citation>
    <scope>NUCLEOTIDE SEQUENCE</scope>
    <source>
        <strain evidence="1">MA461A</strain>
    </source>
</reference>
<keyword evidence="2" id="KW-1185">Reference proteome</keyword>
<dbReference type="EMBL" id="CAJVQC010136145">
    <property type="protein sequence ID" value="CAG8842901.1"/>
    <property type="molecule type" value="Genomic_DNA"/>
</dbReference>
<dbReference type="Proteomes" id="UP000789920">
    <property type="component" value="Unassembled WGS sequence"/>
</dbReference>
<protein>
    <submittedName>
        <fullName evidence="1">9782_t:CDS:1</fullName>
    </submittedName>
</protein>
<accession>A0ACA9SLC9</accession>
<feature type="non-terminal residue" evidence="1">
    <location>
        <position position="90"/>
    </location>
</feature>
<comment type="caution">
    <text evidence="1">The sequence shown here is derived from an EMBL/GenBank/DDBJ whole genome shotgun (WGS) entry which is preliminary data.</text>
</comment>
<sequence>WSLIETPDDNTNLFSVLSTSILAVYFMLTDITKFQLMSLKKYIKDVEDKKSLPPEILKIAEVEDSKKELEEKIEVLSTENKFVLSSGVSI</sequence>
<name>A0ACA9SLC9_9GLOM</name>
<proteinExistence type="predicted"/>
<evidence type="ECO:0000313" key="1">
    <source>
        <dbReference type="EMBL" id="CAG8842901.1"/>
    </source>
</evidence>
<organism evidence="1 2">
    <name type="scientific">Racocetra persica</name>
    <dbReference type="NCBI Taxonomy" id="160502"/>
    <lineage>
        <taxon>Eukaryota</taxon>
        <taxon>Fungi</taxon>
        <taxon>Fungi incertae sedis</taxon>
        <taxon>Mucoromycota</taxon>
        <taxon>Glomeromycotina</taxon>
        <taxon>Glomeromycetes</taxon>
        <taxon>Diversisporales</taxon>
        <taxon>Gigasporaceae</taxon>
        <taxon>Racocetra</taxon>
    </lineage>
</organism>
<evidence type="ECO:0000313" key="2">
    <source>
        <dbReference type="Proteomes" id="UP000789920"/>
    </source>
</evidence>
<gene>
    <name evidence="1" type="ORF">RPERSI_LOCUS32527</name>
</gene>